<dbReference type="PROSITE" id="PS00211">
    <property type="entry name" value="ABC_TRANSPORTER_1"/>
    <property type="match status" value="1"/>
</dbReference>
<evidence type="ECO:0000256" key="4">
    <source>
        <dbReference type="ARBA" id="ARBA00022475"/>
    </source>
</evidence>
<dbReference type="Pfam" id="PF00005">
    <property type="entry name" value="ABC_tran"/>
    <property type="match status" value="1"/>
</dbReference>
<evidence type="ECO:0000313" key="10">
    <source>
        <dbReference type="EMBL" id="EHL99208.1"/>
    </source>
</evidence>
<dbReference type="STRING" id="797515.HMPREF9103_01036"/>
<dbReference type="SUPFAM" id="SSF52540">
    <property type="entry name" value="P-loop containing nucleoside triphosphate hydrolases"/>
    <property type="match status" value="1"/>
</dbReference>
<dbReference type="GO" id="GO:0016887">
    <property type="term" value="F:ATP hydrolysis activity"/>
    <property type="evidence" value="ECO:0007669"/>
    <property type="project" value="InterPro"/>
</dbReference>
<comment type="similarity">
    <text evidence="2">Belongs to the ABC transporter superfamily.</text>
</comment>
<dbReference type="InterPro" id="IPR017871">
    <property type="entry name" value="ABC_transporter-like_CS"/>
</dbReference>
<protein>
    <submittedName>
        <fullName evidence="10">ABC transporter, ATP-binding protein</fullName>
    </submittedName>
</protein>
<reference evidence="10 11" key="1">
    <citation type="submission" date="2011-09" db="EMBL/GenBank/DDBJ databases">
        <authorList>
            <person name="Weinstock G."/>
            <person name="Sodergren E."/>
            <person name="Clifton S."/>
            <person name="Fulton L."/>
            <person name="Fulton B."/>
            <person name="Courtney L."/>
            <person name="Fronick C."/>
            <person name="Harrison M."/>
            <person name="Strong C."/>
            <person name="Farmer C."/>
            <person name="Delahaunty K."/>
            <person name="Markovic C."/>
            <person name="Hall O."/>
            <person name="Minx P."/>
            <person name="Tomlinson C."/>
            <person name="Mitreva M."/>
            <person name="Hou S."/>
            <person name="Chen J."/>
            <person name="Wollam A."/>
            <person name="Pepin K.H."/>
            <person name="Johnson M."/>
            <person name="Bhonagiri V."/>
            <person name="Zhang X."/>
            <person name="Suruliraj S."/>
            <person name="Warren W."/>
            <person name="Chinwalla A."/>
            <person name="Mardis E.R."/>
            <person name="Wilson R.K."/>
        </authorList>
    </citation>
    <scope>NUCLEOTIDE SEQUENCE [LARGE SCALE GENOMIC DNA]</scope>
    <source>
        <strain evidence="10 11">F0439</strain>
    </source>
</reference>
<dbReference type="PANTHER" id="PTHR43553:SF24">
    <property type="entry name" value="ENERGY-COUPLING FACTOR TRANSPORTER ATP-BINDING PROTEIN ECFA1"/>
    <property type="match status" value="1"/>
</dbReference>
<keyword evidence="3" id="KW-0813">Transport</keyword>
<keyword evidence="4" id="KW-1003">Cell membrane</keyword>
<evidence type="ECO:0000256" key="8">
    <source>
        <dbReference type="ARBA" id="ARBA00023136"/>
    </source>
</evidence>
<dbReference type="InterPro" id="IPR003439">
    <property type="entry name" value="ABC_transporter-like_ATP-bd"/>
</dbReference>
<keyword evidence="11" id="KW-1185">Reference proteome</keyword>
<dbReference type="PATRIC" id="fig|797515.3.peg.962"/>
<dbReference type="NCBIfam" id="NF010167">
    <property type="entry name" value="PRK13648.1"/>
    <property type="match status" value="1"/>
</dbReference>
<keyword evidence="5" id="KW-0547">Nucleotide-binding</keyword>
<dbReference type="InterPro" id="IPR050095">
    <property type="entry name" value="ECF_ABC_transporter_ATP-bd"/>
</dbReference>
<dbReference type="EMBL" id="AGEY01000047">
    <property type="protein sequence ID" value="EHL99208.1"/>
    <property type="molecule type" value="Genomic_DNA"/>
</dbReference>
<dbReference type="InterPro" id="IPR015856">
    <property type="entry name" value="ABC_transpr_CbiO/EcfA_su"/>
</dbReference>
<dbReference type="AlphaFoldDB" id="G9ZMT6"/>
<keyword evidence="7" id="KW-1278">Translocase</keyword>
<dbReference type="PANTHER" id="PTHR43553">
    <property type="entry name" value="HEAVY METAL TRANSPORTER"/>
    <property type="match status" value="1"/>
</dbReference>
<dbReference type="InterPro" id="IPR027417">
    <property type="entry name" value="P-loop_NTPase"/>
</dbReference>
<sequence>MHQLSVSDFFVHKFGFAVDHEVFNMQNIIEVNQISYNYPERSLLFDNLSLNVREGEWLALIGQNGSGKSTLARLIDGLLVLKSGAITVDGLSVNDENINEIRNRIGIVFQNPEDQFVGATVEDDVAFGLENRQVPREQMHEIVEKSLKSVGMWQFRERIPANLSGGQKQRVAIAGIIALHPKIIILDEATSMLDPQGRKDILQLVRDLKEDNHLTVISITHDIDEAAGADRVVILNQGQIIDENTPDGIFAKPQRLKQIGLDAPYPAKVIEALSRRGITSDKQYMNDEELIAWIKQLVSRM</sequence>
<comment type="subcellular location">
    <subcellularLocation>
        <location evidence="1">Cell membrane</location>
        <topology evidence="1">Peripheral membrane protein</topology>
    </subcellularLocation>
</comment>
<name>G9ZMT6_9LACO</name>
<keyword evidence="6 10" id="KW-0067">ATP-binding</keyword>
<keyword evidence="8" id="KW-0472">Membrane</keyword>
<dbReference type="NCBIfam" id="TIGR04520">
    <property type="entry name" value="ECF_ATPase_1"/>
    <property type="match status" value="1"/>
</dbReference>
<dbReference type="PROSITE" id="PS50893">
    <property type="entry name" value="ABC_TRANSPORTER_2"/>
    <property type="match status" value="1"/>
</dbReference>
<dbReference type="GO" id="GO:0005524">
    <property type="term" value="F:ATP binding"/>
    <property type="evidence" value="ECO:0007669"/>
    <property type="project" value="UniProtKB-KW"/>
</dbReference>
<dbReference type="FunFam" id="3.40.50.300:FF:000224">
    <property type="entry name" value="Energy-coupling factor transporter ATP-binding protein EcfA"/>
    <property type="match status" value="1"/>
</dbReference>
<dbReference type="HOGENOM" id="CLU_000604_1_22_9"/>
<dbReference type="eggNOG" id="COG1122">
    <property type="taxonomic scope" value="Bacteria"/>
</dbReference>
<dbReference type="CDD" id="cd03225">
    <property type="entry name" value="ABC_cobalt_CbiO_domain1"/>
    <property type="match status" value="1"/>
</dbReference>
<evidence type="ECO:0000256" key="2">
    <source>
        <dbReference type="ARBA" id="ARBA00005417"/>
    </source>
</evidence>
<dbReference type="GO" id="GO:0043190">
    <property type="term" value="C:ATP-binding cassette (ABC) transporter complex"/>
    <property type="evidence" value="ECO:0007669"/>
    <property type="project" value="TreeGrafter"/>
</dbReference>
<proteinExistence type="inferred from homology"/>
<dbReference type="Gene3D" id="3.40.50.300">
    <property type="entry name" value="P-loop containing nucleotide triphosphate hydrolases"/>
    <property type="match status" value="1"/>
</dbReference>
<evidence type="ECO:0000256" key="7">
    <source>
        <dbReference type="ARBA" id="ARBA00022967"/>
    </source>
</evidence>
<accession>G9ZMT6</accession>
<evidence type="ECO:0000313" key="11">
    <source>
        <dbReference type="Proteomes" id="UP000004625"/>
    </source>
</evidence>
<dbReference type="InterPro" id="IPR003593">
    <property type="entry name" value="AAA+_ATPase"/>
</dbReference>
<evidence type="ECO:0000259" key="9">
    <source>
        <dbReference type="PROSITE" id="PS50893"/>
    </source>
</evidence>
<comment type="caution">
    <text evidence="10">The sequence shown here is derived from an EMBL/GenBank/DDBJ whole genome shotgun (WGS) entry which is preliminary data.</text>
</comment>
<gene>
    <name evidence="10" type="ORF">HMPREF9103_01036</name>
</gene>
<evidence type="ECO:0000256" key="3">
    <source>
        <dbReference type="ARBA" id="ARBA00022448"/>
    </source>
</evidence>
<dbReference type="SMART" id="SM00382">
    <property type="entry name" value="AAA"/>
    <property type="match status" value="1"/>
</dbReference>
<organism evidence="10 11">
    <name type="scientific">Lentilactobacillus parafarraginis F0439</name>
    <dbReference type="NCBI Taxonomy" id="797515"/>
    <lineage>
        <taxon>Bacteria</taxon>
        <taxon>Bacillati</taxon>
        <taxon>Bacillota</taxon>
        <taxon>Bacilli</taxon>
        <taxon>Lactobacillales</taxon>
        <taxon>Lactobacillaceae</taxon>
        <taxon>Lentilactobacillus</taxon>
    </lineage>
</organism>
<feature type="domain" description="ABC transporter" evidence="9">
    <location>
        <begin position="29"/>
        <end position="262"/>
    </location>
</feature>
<dbReference type="GO" id="GO:0042626">
    <property type="term" value="F:ATPase-coupled transmembrane transporter activity"/>
    <property type="evidence" value="ECO:0007669"/>
    <property type="project" value="TreeGrafter"/>
</dbReference>
<evidence type="ECO:0000256" key="6">
    <source>
        <dbReference type="ARBA" id="ARBA00022840"/>
    </source>
</evidence>
<dbReference type="InterPro" id="IPR030947">
    <property type="entry name" value="EcfA_1"/>
</dbReference>
<evidence type="ECO:0000256" key="5">
    <source>
        <dbReference type="ARBA" id="ARBA00022741"/>
    </source>
</evidence>
<dbReference type="Proteomes" id="UP000004625">
    <property type="component" value="Unassembled WGS sequence"/>
</dbReference>
<evidence type="ECO:0000256" key="1">
    <source>
        <dbReference type="ARBA" id="ARBA00004202"/>
    </source>
</evidence>